<keyword evidence="1" id="KW-0175">Coiled coil</keyword>
<keyword evidence="4" id="KW-1185">Reference proteome</keyword>
<feature type="coiled-coil region" evidence="1">
    <location>
        <begin position="226"/>
        <end position="278"/>
    </location>
</feature>
<reference evidence="3 4" key="1">
    <citation type="journal article" date="2020" name="ISME J.">
        <title>Uncovering the hidden diversity of litter-decomposition mechanisms in mushroom-forming fungi.</title>
        <authorList>
            <person name="Floudas D."/>
            <person name="Bentzer J."/>
            <person name="Ahren D."/>
            <person name="Johansson T."/>
            <person name="Persson P."/>
            <person name="Tunlid A."/>
        </authorList>
    </citation>
    <scope>NUCLEOTIDE SEQUENCE [LARGE SCALE GENOMIC DNA]</scope>
    <source>
        <strain evidence="3 4">CBS 291.85</strain>
    </source>
</reference>
<evidence type="ECO:0000256" key="1">
    <source>
        <dbReference type="SAM" id="Coils"/>
    </source>
</evidence>
<evidence type="ECO:0000313" key="4">
    <source>
        <dbReference type="Proteomes" id="UP000559256"/>
    </source>
</evidence>
<name>A0A8H5H0I0_9AGAR</name>
<dbReference type="EMBL" id="JAACJM010000002">
    <property type="protein sequence ID" value="KAF5374365.1"/>
    <property type="molecule type" value="Genomic_DNA"/>
</dbReference>
<dbReference type="Proteomes" id="UP000559256">
    <property type="component" value="Unassembled WGS sequence"/>
</dbReference>
<sequence length="280" mass="30984">MNLKILSHSLDSASQSTWDDISDATNDKNTTESTLSATEVDDGKQERDSHGSQRRDARGIVVYVGMEDDSPTDPPGKDNVEVDLTVSPSYSSTNFNCPAPVSTIKCTSSTNRPLAVTVSVKDIRSHSSHIQPHNPSPTIPTSTSTTVSEAAQHSPVRPGAGSGLVNSEEASFTTGQVDSVLEKAYRDLELYLERQSRRKEDRTHQTVVEDADTTNTKFKHDPDPEVETLKDEIKSLIQQMNEAFQKSEEKSRALVDELKELRKELESSKSLKIQKQKKKK</sequence>
<feature type="compositionally biased region" description="Basic and acidic residues" evidence="2">
    <location>
        <begin position="41"/>
        <end position="58"/>
    </location>
</feature>
<gene>
    <name evidence="3" type="ORF">D9758_004715</name>
</gene>
<comment type="caution">
    <text evidence="3">The sequence shown here is derived from an EMBL/GenBank/DDBJ whole genome shotgun (WGS) entry which is preliminary data.</text>
</comment>
<feature type="compositionally biased region" description="Polar residues" evidence="2">
    <location>
        <begin position="9"/>
        <end position="24"/>
    </location>
</feature>
<evidence type="ECO:0000313" key="3">
    <source>
        <dbReference type="EMBL" id="KAF5374365.1"/>
    </source>
</evidence>
<dbReference type="AlphaFoldDB" id="A0A8H5H0I0"/>
<feature type="region of interest" description="Disordered" evidence="2">
    <location>
        <begin position="1"/>
        <end position="60"/>
    </location>
</feature>
<organism evidence="3 4">
    <name type="scientific">Tetrapyrgos nigripes</name>
    <dbReference type="NCBI Taxonomy" id="182062"/>
    <lineage>
        <taxon>Eukaryota</taxon>
        <taxon>Fungi</taxon>
        <taxon>Dikarya</taxon>
        <taxon>Basidiomycota</taxon>
        <taxon>Agaricomycotina</taxon>
        <taxon>Agaricomycetes</taxon>
        <taxon>Agaricomycetidae</taxon>
        <taxon>Agaricales</taxon>
        <taxon>Marasmiineae</taxon>
        <taxon>Marasmiaceae</taxon>
        <taxon>Tetrapyrgos</taxon>
    </lineage>
</organism>
<proteinExistence type="predicted"/>
<evidence type="ECO:0000256" key="2">
    <source>
        <dbReference type="SAM" id="MobiDB-lite"/>
    </source>
</evidence>
<feature type="region of interest" description="Disordered" evidence="2">
    <location>
        <begin position="196"/>
        <end position="224"/>
    </location>
</feature>
<accession>A0A8H5H0I0</accession>
<protein>
    <submittedName>
        <fullName evidence="3">Uncharacterized protein</fullName>
    </submittedName>
</protein>